<reference evidence="2 3" key="1">
    <citation type="journal article" date="2018" name="Sci. Rep.">
        <title>Genomic signatures of local adaptation to the degree of environmental predictability in rotifers.</title>
        <authorList>
            <person name="Franch-Gras L."/>
            <person name="Hahn C."/>
            <person name="Garcia-Roger E.M."/>
            <person name="Carmona M.J."/>
            <person name="Serra M."/>
            <person name="Gomez A."/>
        </authorList>
    </citation>
    <scope>NUCLEOTIDE SEQUENCE [LARGE SCALE GENOMIC DNA]</scope>
    <source>
        <strain evidence="2">HYR1</strain>
    </source>
</reference>
<gene>
    <name evidence="2" type="ORF">BpHYR1_034868</name>
</gene>
<proteinExistence type="predicted"/>
<keyword evidence="1" id="KW-0812">Transmembrane</keyword>
<sequence>MDVTYLMLVTLVTKDKRRMQTIEIIKLTEKKLYLKTAGQFDLLIIIFFFYIKIINSFIQMLKHGTASTTLEIKTFRND</sequence>
<accession>A0A3M7SHG5</accession>
<dbReference type="EMBL" id="REGN01001364">
    <property type="protein sequence ID" value="RNA35206.1"/>
    <property type="molecule type" value="Genomic_DNA"/>
</dbReference>
<name>A0A3M7SHG5_BRAPC</name>
<keyword evidence="3" id="KW-1185">Reference proteome</keyword>
<dbReference type="Proteomes" id="UP000276133">
    <property type="component" value="Unassembled WGS sequence"/>
</dbReference>
<comment type="caution">
    <text evidence="2">The sequence shown here is derived from an EMBL/GenBank/DDBJ whole genome shotgun (WGS) entry which is preliminary data.</text>
</comment>
<evidence type="ECO:0000256" key="1">
    <source>
        <dbReference type="SAM" id="Phobius"/>
    </source>
</evidence>
<organism evidence="2 3">
    <name type="scientific">Brachionus plicatilis</name>
    <name type="common">Marine rotifer</name>
    <name type="synonym">Brachionus muelleri</name>
    <dbReference type="NCBI Taxonomy" id="10195"/>
    <lineage>
        <taxon>Eukaryota</taxon>
        <taxon>Metazoa</taxon>
        <taxon>Spiralia</taxon>
        <taxon>Gnathifera</taxon>
        <taxon>Rotifera</taxon>
        <taxon>Eurotatoria</taxon>
        <taxon>Monogononta</taxon>
        <taxon>Pseudotrocha</taxon>
        <taxon>Ploima</taxon>
        <taxon>Brachionidae</taxon>
        <taxon>Brachionus</taxon>
    </lineage>
</organism>
<evidence type="ECO:0000313" key="2">
    <source>
        <dbReference type="EMBL" id="RNA35206.1"/>
    </source>
</evidence>
<protein>
    <submittedName>
        <fullName evidence="2">Uncharacterized protein</fullName>
    </submittedName>
</protein>
<keyword evidence="1" id="KW-1133">Transmembrane helix</keyword>
<evidence type="ECO:0000313" key="3">
    <source>
        <dbReference type="Proteomes" id="UP000276133"/>
    </source>
</evidence>
<keyword evidence="1" id="KW-0472">Membrane</keyword>
<feature type="transmembrane region" description="Helical" evidence="1">
    <location>
        <begin position="32"/>
        <end position="51"/>
    </location>
</feature>
<dbReference type="AlphaFoldDB" id="A0A3M7SHG5"/>